<feature type="compositionally biased region" description="Basic and acidic residues" evidence="1">
    <location>
        <begin position="1"/>
        <end position="11"/>
    </location>
</feature>
<keyword evidence="2" id="KW-0378">Hydrolase</keyword>
<feature type="compositionally biased region" description="Basic and acidic residues" evidence="1">
    <location>
        <begin position="331"/>
        <end position="344"/>
    </location>
</feature>
<feature type="compositionally biased region" description="Basic and acidic residues" evidence="1">
    <location>
        <begin position="205"/>
        <end position="231"/>
    </location>
</feature>
<feature type="region of interest" description="Disordered" evidence="1">
    <location>
        <begin position="1"/>
        <end position="294"/>
    </location>
</feature>
<feature type="compositionally biased region" description="Basic and acidic residues" evidence="1">
    <location>
        <begin position="351"/>
        <end position="382"/>
    </location>
</feature>
<dbReference type="AlphaFoldDB" id="A0A6J4H4G4"/>
<feature type="region of interest" description="Disordered" evidence="1">
    <location>
        <begin position="308"/>
        <end position="382"/>
    </location>
</feature>
<feature type="non-terminal residue" evidence="2">
    <location>
        <position position="382"/>
    </location>
</feature>
<name>A0A6J4H4G4_9ACTN</name>
<feature type="compositionally biased region" description="Basic and acidic residues" evidence="1">
    <location>
        <begin position="170"/>
        <end position="183"/>
    </location>
</feature>
<accession>A0A6J4H4G4</accession>
<sequence length="382" mass="42587">DWHQAARERRGPHPGAGRGEGRPPGRRGEGLRRGEQRRRYATPGSGPAAPGIPVTERVARPPRGEAHRDPVGRLEADPEAGVGREQGRQHADHRRRRGLLRLPVHLPGADRPHLDLRPGGLAGDGGAAGRGPLRPAARRRGKPHRGAADGDRRQQRQRAEHQPRRLHPRRALERVGRGGQRDHRGQHRLRRGGGPGFRQAQADLARADPRRDRVRPDHLRSAGRRPVDHRGARARRRRHDPGPGGPLGAAAGRVLRRARRPLPHRSRPGRPPAGLGQPRLARRHGRLGGGERRVRALRQQLRVLRQDLRHHRRRHRADAVALPDLLPRAPRRGDQLRGRAPDGARHHHGRAPADGEPRRQHGRHAAGEPRAEEGRQRPDAEV</sequence>
<dbReference type="GO" id="GO:0016787">
    <property type="term" value="F:hydrolase activity"/>
    <property type="evidence" value="ECO:0007669"/>
    <property type="project" value="UniProtKB-KW"/>
</dbReference>
<feature type="compositionally biased region" description="Basic and acidic residues" evidence="1">
    <location>
        <begin position="19"/>
        <end position="38"/>
    </location>
</feature>
<feature type="compositionally biased region" description="Basic and acidic residues" evidence="1">
    <location>
        <begin position="146"/>
        <end position="163"/>
    </location>
</feature>
<evidence type="ECO:0000313" key="2">
    <source>
        <dbReference type="EMBL" id="CAA9214760.1"/>
    </source>
</evidence>
<feature type="compositionally biased region" description="Basic and acidic residues" evidence="1">
    <location>
        <begin position="57"/>
        <end position="76"/>
    </location>
</feature>
<feature type="compositionally biased region" description="Basic residues" evidence="1">
    <location>
        <begin position="254"/>
        <end position="268"/>
    </location>
</feature>
<organism evidence="2">
    <name type="scientific">uncultured Blastococcus sp</name>
    <dbReference type="NCBI Taxonomy" id="217144"/>
    <lineage>
        <taxon>Bacteria</taxon>
        <taxon>Bacillati</taxon>
        <taxon>Actinomycetota</taxon>
        <taxon>Actinomycetes</taxon>
        <taxon>Geodermatophilales</taxon>
        <taxon>Geodermatophilaceae</taxon>
        <taxon>Blastococcus</taxon>
        <taxon>environmental samples</taxon>
    </lineage>
</organism>
<dbReference type="EMBL" id="CADCTN010000012">
    <property type="protein sequence ID" value="CAA9214760.1"/>
    <property type="molecule type" value="Genomic_DNA"/>
</dbReference>
<feature type="compositionally biased region" description="Basic residues" evidence="1">
    <location>
        <begin position="136"/>
        <end position="145"/>
    </location>
</feature>
<dbReference type="EC" id="3.1.-.-" evidence="2"/>
<gene>
    <name evidence="2" type="ORF">AVDCRST_MAG52-150</name>
</gene>
<reference evidence="2" key="1">
    <citation type="submission" date="2020-02" db="EMBL/GenBank/DDBJ databases">
        <authorList>
            <person name="Meier V. D."/>
        </authorList>
    </citation>
    <scope>NUCLEOTIDE SEQUENCE</scope>
    <source>
        <strain evidence="2">AVDCRST_MAG52</strain>
    </source>
</reference>
<protein>
    <submittedName>
        <fullName evidence="2">Ribonuclease BN</fullName>
        <ecNumber evidence="2">3.1.-.-</ecNumber>
    </submittedName>
</protein>
<feature type="non-terminal residue" evidence="2">
    <location>
        <position position="1"/>
    </location>
</feature>
<proteinExistence type="predicted"/>
<evidence type="ECO:0000256" key="1">
    <source>
        <dbReference type="SAM" id="MobiDB-lite"/>
    </source>
</evidence>
<feature type="compositionally biased region" description="Gly residues" evidence="1">
    <location>
        <begin position="120"/>
        <end position="129"/>
    </location>
</feature>